<dbReference type="Pfam" id="PF00487">
    <property type="entry name" value="FA_desaturase"/>
    <property type="match status" value="1"/>
</dbReference>
<evidence type="ECO:0000259" key="4">
    <source>
        <dbReference type="Pfam" id="PF00487"/>
    </source>
</evidence>
<comment type="caution">
    <text evidence="5">The sequence shown here is derived from an EMBL/GenBank/DDBJ whole genome shotgun (WGS) entry which is preliminary data.</text>
</comment>
<dbReference type="EC" id="1.14.19.-" evidence="5"/>
<evidence type="ECO:0000256" key="1">
    <source>
        <dbReference type="ARBA" id="ARBA00001954"/>
    </source>
</evidence>
<dbReference type="RefSeq" id="WP_190440099.1">
    <property type="nucleotide sequence ID" value="NZ_JAMPKM010000014.1"/>
</dbReference>
<feature type="transmembrane region" description="Helical" evidence="3">
    <location>
        <begin position="217"/>
        <end position="235"/>
    </location>
</feature>
<dbReference type="GO" id="GO:0016491">
    <property type="term" value="F:oxidoreductase activity"/>
    <property type="evidence" value="ECO:0007669"/>
    <property type="project" value="UniProtKB-KW"/>
</dbReference>
<feature type="domain" description="Fatty acid desaturase" evidence="4">
    <location>
        <begin position="76"/>
        <end position="307"/>
    </location>
</feature>
<keyword evidence="3" id="KW-1133">Transmembrane helix</keyword>
<accession>A0ABV0JC89</accession>
<dbReference type="Proteomes" id="UP001464891">
    <property type="component" value="Unassembled WGS sequence"/>
</dbReference>
<protein>
    <submittedName>
        <fullName evidence="5">Fatty acid desaturase</fullName>
        <ecNumber evidence="5">1.14.19.-</ecNumber>
    </submittedName>
</protein>
<feature type="transmembrane region" description="Helical" evidence="3">
    <location>
        <begin position="73"/>
        <end position="95"/>
    </location>
</feature>
<evidence type="ECO:0000313" key="5">
    <source>
        <dbReference type="EMBL" id="MEP0819401.1"/>
    </source>
</evidence>
<evidence type="ECO:0000256" key="3">
    <source>
        <dbReference type="SAM" id="Phobius"/>
    </source>
</evidence>
<proteinExistence type="inferred from homology"/>
<gene>
    <name evidence="5" type="ORF">NC998_20075</name>
</gene>
<sequence>MTVESLVPKLTFTELTVESPLSDRDRPKIALDLLRSLHVLETTHHSRLWVFMGLYSFAAAAAWVLATHWGSFWCLWACVPLYILAAAALHGISLFTHEGVHSVLSPHPHWNRGLSMVCAMPVLQNYAAYKILHLKHHKHLGDQGDPDHYKNYTHWSWLVFLMHWGRLLVGYSVYIVAIPLLGFWQGNRRDRLWIGLEVLLLGLLIAGVVLSPIPRSLLVHGWLIPMLLINGMVNIRGMSQHTLLEHETDLIRGTRTLLTNPVTRFFMCNENYHLEHHLYPAVPWYHLPQLHQELHAELESRDAPYLPSYFAFVREFVVASIRRTSVGSVALVTQGEKQSC</sequence>
<name>A0ABV0JC89_9CYAN</name>
<keyword evidence="5" id="KW-0560">Oxidoreductase</keyword>
<feature type="transmembrane region" description="Helical" evidence="3">
    <location>
        <begin position="48"/>
        <end position="66"/>
    </location>
</feature>
<keyword evidence="3" id="KW-0812">Transmembrane</keyword>
<feature type="transmembrane region" description="Helical" evidence="3">
    <location>
        <begin position="155"/>
        <end position="180"/>
    </location>
</feature>
<reference evidence="5 6" key="1">
    <citation type="submission" date="2022-04" db="EMBL/GenBank/DDBJ databases">
        <title>Positive selection, recombination, and allopatry shape intraspecific diversity of widespread and dominant cyanobacteria.</title>
        <authorList>
            <person name="Wei J."/>
            <person name="Shu W."/>
            <person name="Hu C."/>
        </authorList>
    </citation>
    <scope>NUCLEOTIDE SEQUENCE [LARGE SCALE GENOMIC DNA]</scope>
    <source>
        <strain evidence="5 6">GB2-A4</strain>
    </source>
</reference>
<dbReference type="PANTHER" id="PTHR12879">
    <property type="entry name" value="SPHINGOLIPID DELTA 4 DESATURASE/C-4 HYDROXYLASE PROTEIN DES2"/>
    <property type="match status" value="1"/>
</dbReference>
<dbReference type="PANTHER" id="PTHR12879:SF8">
    <property type="entry name" value="SPHINGOLIPID DELTA(4)-DESATURASE DES1"/>
    <property type="match status" value="1"/>
</dbReference>
<evidence type="ECO:0000313" key="6">
    <source>
        <dbReference type="Proteomes" id="UP001464891"/>
    </source>
</evidence>
<organism evidence="5 6">
    <name type="scientific">Trichocoleus desertorum GB2-A4</name>
    <dbReference type="NCBI Taxonomy" id="2933944"/>
    <lineage>
        <taxon>Bacteria</taxon>
        <taxon>Bacillati</taxon>
        <taxon>Cyanobacteriota</taxon>
        <taxon>Cyanophyceae</taxon>
        <taxon>Leptolyngbyales</taxon>
        <taxon>Trichocoleusaceae</taxon>
        <taxon>Trichocoleus</taxon>
    </lineage>
</organism>
<dbReference type="EMBL" id="JAMPKM010000014">
    <property type="protein sequence ID" value="MEP0819401.1"/>
    <property type="molecule type" value="Genomic_DNA"/>
</dbReference>
<keyword evidence="3" id="KW-0472">Membrane</keyword>
<dbReference type="InterPro" id="IPR005804">
    <property type="entry name" value="FA_desaturase_dom"/>
</dbReference>
<feature type="transmembrane region" description="Helical" evidence="3">
    <location>
        <begin position="192"/>
        <end position="211"/>
    </location>
</feature>
<evidence type="ECO:0000256" key="2">
    <source>
        <dbReference type="ARBA" id="ARBA00008749"/>
    </source>
</evidence>
<comment type="similarity">
    <text evidence="2">Belongs to the fatty acid desaturase type 2 family.</text>
</comment>
<comment type="cofactor">
    <cofactor evidence="1">
        <name>Fe(2+)</name>
        <dbReference type="ChEBI" id="CHEBI:29033"/>
    </cofactor>
</comment>
<keyword evidence="6" id="KW-1185">Reference proteome</keyword>